<name>A0A067PI96_9AGAM</name>
<evidence type="ECO:0000313" key="2">
    <source>
        <dbReference type="Proteomes" id="UP000027265"/>
    </source>
</evidence>
<dbReference type="EMBL" id="KL197728">
    <property type="protein sequence ID" value="KDQ54638.1"/>
    <property type="molecule type" value="Genomic_DNA"/>
</dbReference>
<dbReference type="AlphaFoldDB" id="A0A067PI96"/>
<sequence>MDVGLEGSQLDQLNASLSTSIPLCISADKTPRTSERELMPGQSTCLETTPDSSFASLVNLASFRFVEVEHGRGHSGLIHMLISQILILDKPPTATNLHHGDPIDLTYHRLDVVLSRIFWRSTFQKGELPGHGVVRLSEMEECRYLDCRLYATIVVTHVTSLQTETLFPSEVALADLPGS</sequence>
<dbReference type="HOGENOM" id="CLU_1503652_0_0_1"/>
<accession>A0A067PI96</accession>
<protein>
    <submittedName>
        <fullName evidence="1">Uncharacterized protein</fullName>
    </submittedName>
</protein>
<proteinExistence type="predicted"/>
<organism evidence="1 2">
    <name type="scientific">Jaapia argillacea MUCL 33604</name>
    <dbReference type="NCBI Taxonomy" id="933084"/>
    <lineage>
        <taxon>Eukaryota</taxon>
        <taxon>Fungi</taxon>
        <taxon>Dikarya</taxon>
        <taxon>Basidiomycota</taxon>
        <taxon>Agaricomycotina</taxon>
        <taxon>Agaricomycetes</taxon>
        <taxon>Agaricomycetidae</taxon>
        <taxon>Jaapiales</taxon>
        <taxon>Jaapiaceae</taxon>
        <taxon>Jaapia</taxon>
    </lineage>
</organism>
<keyword evidence="2" id="KW-1185">Reference proteome</keyword>
<dbReference type="InParanoid" id="A0A067PI96"/>
<gene>
    <name evidence="1" type="ORF">JAAARDRAFT_196537</name>
</gene>
<dbReference type="Proteomes" id="UP000027265">
    <property type="component" value="Unassembled WGS sequence"/>
</dbReference>
<evidence type="ECO:0000313" key="1">
    <source>
        <dbReference type="EMBL" id="KDQ54638.1"/>
    </source>
</evidence>
<reference evidence="2" key="1">
    <citation type="journal article" date="2014" name="Proc. Natl. Acad. Sci. U.S.A.">
        <title>Extensive sampling of basidiomycete genomes demonstrates inadequacy of the white-rot/brown-rot paradigm for wood decay fungi.</title>
        <authorList>
            <person name="Riley R."/>
            <person name="Salamov A.A."/>
            <person name="Brown D.W."/>
            <person name="Nagy L.G."/>
            <person name="Floudas D."/>
            <person name="Held B.W."/>
            <person name="Levasseur A."/>
            <person name="Lombard V."/>
            <person name="Morin E."/>
            <person name="Otillar R."/>
            <person name="Lindquist E.A."/>
            <person name="Sun H."/>
            <person name="LaButti K.M."/>
            <person name="Schmutz J."/>
            <person name="Jabbour D."/>
            <person name="Luo H."/>
            <person name="Baker S.E."/>
            <person name="Pisabarro A.G."/>
            <person name="Walton J.D."/>
            <person name="Blanchette R.A."/>
            <person name="Henrissat B."/>
            <person name="Martin F."/>
            <person name="Cullen D."/>
            <person name="Hibbett D.S."/>
            <person name="Grigoriev I.V."/>
        </authorList>
    </citation>
    <scope>NUCLEOTIDE SEQUENCE [LARGE SCALE GENOMIC DNA]</scope>
    <source>
        <strain evidence="2">MUCL 33604</strain>
    </source>
</reference>